<gene>
    <name evidence="2" type="ORF">GHO27_16705</name>
    <name evidence="1" type="ORF">GHO39_14160</name>
</gene>
<dbReference type="Proteomes" id="UP000489190">
    <property type="component" value="Unassembled WGS sequence"/>
</dbReference>
<evidence type="ECO:0000313" key="4">
    <source>
        <dbReference type="Proteomes" id="UP000489190"/>
    </source>
</evidence>
<name>A0A6L5HVM9_9PSED</name>
<evidence type="ECO:0000313" key="2">
    <source>
        <dbReference type="EMBL" id="MQU07330.1"/>
    </source>
</evidence>
<dbReference type="Proteomes" id="UP000478064">
    <property type="component" value="Unassembled WGS sequence"/>
</dbReference>
<organism evidence="2 3">
    <name type="scientific">Pseudomonas helleri</name>
    <dbReference type="NCBI Taxonomy" id="1608996"/>
    <lineage>
        <taxon>Bacteria</taxon>
        <taxon>Pseudomonadati</taxon>
        <taxon>Pseudomonadota</taxon>
        <taxon>Gammaproteobacteria</taxon>
        <taxon>Pseudomonadales</taxon>
        <taxon>Pseudomonadaceae</taxon>
        <taxon>Pseudomonas</taxon>
    </lineage>
</organism>
<comment type="caution">
    <text evidence="2">The sequence shown here is derived from an EMBL/GenBank/DDBJ whole genome shotgun (WGS) entry which is preliminary data.</text>
</comment>
<protein>
    <submittedName>
        <fullName evidence="2">Uncharacterized protein</fullName>
    </submittedName>
</protein>
<evidence type="ECO:0000313" key="1">
    <source>
        <dbReference type="EMBL" id="MQT90267.1"/>
    </source>
</evidence>
<proteinExistence type="predicted"/>
<accession>A0A6L5HVM9</accession>
<dbReference type="AlphaFoldDB" id="A0A6L5HVM9"/>
<dbReference type="EMBL" id="WIVU01000035">
    <property type="protein sequence ID" value="MQU07330.1"/>
    <property type="molecule type" value="Genomic_DNA"/>
</dbReference>
<evidence type="ECO:0000313" key="3">
    <source>
        <dbReference type="Proteomes" id="UP000478064"/>
    </source>
</evidence>
<reference evidence="3 4" key="1">
    <citation type="submission" date="2019-10" db="EMBL/GenBank/DDBJ databases">
        <title>Evaluation of single-gene subtyping targets for Pseudomonas.</title>
        <authorList>
            <person name="Reichler S.J."/>
            <person name="Orsi R.H."/>
            <person name="Wiedmann M."/>
            <person name="Martin N.H."/>
            <person name="Murphy S.I."/>
        </authorList>
    </citation>
    <scope>NUCLEOTIDE SEQUENCE [LARGE SCALE GENOMIC DNA]</scope>
    <source>
        <strain evidence="2 3">FSL R10-1637</strain>
        <strain evidence="1 4">FSL R10-3254</strain>
    </source>
</reference>
<dbReference type="EMBL" id="WIWI01000035">
    <property type="protein sequence ID" value="MQT90267.1"/>
    <property type="molecule type" value="Genomic_DNA"/>
</dbReference>
<sequence length="72" mass="7542">MKTYSVSWSIDIETDGDHLAAAQIAANQCFQAEIAAGNFDSACVFTVTGPDQVPATVDLTSSLSDLDGDDTE</sequence>
<dbReference type="RefSeq" id="WP_082149455.1">
    <property type="nucleotide sequence ID" value="NZ_WIVU01000035.1"/>
</dbReference>